<evidence type="ECO:0000313" key="2">
    <source>
        <dbReference type="EMBL" id="MBO0451774.1"/>
    </source>
</evidence>
<dbReference type="Proteomes" id="UP000664495">
    <property type="component" value="Unassembled WGS sequence"/>
</dbReference>
<dbReference type="Gene3D" id="3.40.50.1000">
    <property type="entry name" value="HAD superfamily/HAD-like"/>
    <property type="match status" value="1"/>
</dbReference>
<comment type="similarity">
    <text evidence="1">Belongs to the HAD-like hydrolase superfamily. CbbY/CbbZ/Gph/YieH family.</text>
</comment>
<keyword evidence="2" id="KW-0413">Isomerase</keyword>
<comment type="caution">
    <text evidence="2">The sequence shown here is derived from an EMBL/GenBank/DDBJ whole genome shotgun (WGS) entry which is preliminary data.</text>
</comment>
<dbReference type="InterPro" id="IPR023214">
    <property type="entry name" value="HAD_sf"/>
</dbReference>
<dbReference type="Gene3D" id="1.10.150.240">
    <property type="entry name" value="Putative phosphatase, domain 2"/>
    <property type="match status" value="1"/>
</dbReference>
<dbReference type="EC" id="5.4.2.6" evidence="2"/>
<dbReference type="NCBIfam" id="TIGR02009">
    <property type="entry name" value="PGMB-YQAB-SF"/>
    <property type="match status" value="1"/>
</dbReference>
<dbReference type="SFLD" id="SFLDG01129">
    <property type="entry name" value="C1.5:_HAD__Beta-PGM__Phosphata"/>
    <property type="match status" value="1"/>
</dbReference>
<dbReference type="CDD" id="cd02598">
    <property type="entry name" value="HAD_BPGM"/>
    <property type="match status" value="1"/>
</dbReference>
<name>A0ABS3HE96_9ENTE</name>
<reference evidence="2 3" key="1">
    <citation type="submission" date="2021-03" db="EMBL/GenBank/DDBJ databases">
        <title>Enterococcal diversity collection.</title>
        <authorList>
            <person name="Gilmore M.S."/>
            <person name="Schwartzman J."/>
            <person name="Van Tyne D."/>
            <person name="Martin M."/>
            <person name="Earl A.M."/>
            <person name="Manson A.L."/>
            <person name="Straub T."/>
            <person name="Salamzade R."/>
            <person name="Saavedra J."/>
            <person name="Lebreton F."/>
            <person name="Prichula J."/>
            <person name="Schaufler K."/>
            <person name="Gaca A."/>
            <person name="Sgardioli B."/>
            <person name="Wagenaar J."/>
            <person name="Strong T."/>
        </authorList>
    </citation>
    <scope>NUCLEOTIDE SEQUENCE [LARGE SCALE GENOMIC DNA]</scope>
    <source>
        <strain evidence="2 3">MJM16</strain>
    </source>
</reference>
<dbReference type="InterPro" id="IPR023198">
    <property type="entry name" value="PGP-like_dom2"/>
</dbReference>
<dbReference type="SFLD" id="SFLDS00003">
    <property type="entry name" value="Haloacid_Dehalogenase"/>
    <property type="match status" value="1"/>
</dbReference>
<dbReference type="Pfam" id="PF00702">
    <property type="entry name" value="Hydrolase"/>
    <property type="match status" value="1"/>
</dbReference>
<dbReference type="PANTHER" id="PTHR18901:SF38">
    <property type="entry name" value="PSEUDOURIDINE-5'-PHOSPHATASE"/>
    <property type="match status" value="1"/>
</dbReference>
<organism evidence="2 3">
    <name type="scientific">Candidatus Enterococcus murrayae</name>
    <dbReference type="NCBI Taxonomy" id="2815321"/>
    <lineage>
        <taxon>Bacteria</taxon>
        <taxon>Bacillati</taxon>
        <taxon>Bacillota</taxon>
        <taxon>Bacilli</taxon>
        <taxon>Lactobacillales</taxon>
        <taxon>Enterococcaceae</taxon>
        <taxon>Enterococcus</taxon>
    </lineage>
</organism>
<proteinExistence type="inferred from homology"/>
<dbReference type="InterPro" id="IPR006439">
    <property type="entry name" value="HAD-SF_hydro_IA"/>
</dbReference>
<evidence type="ECO:0000256" key="1">
    <source>
        <dbReference type="ARBA" id="ARBA00006171"/>
    </source>
</evidence>
<protein>
    <submittedName>
        <fullName evidence="2">Beta-phosphoglucomutase</fullName>
        <ecNumber evidence="2">5.4.2.6</ecNumber>
    </submittedName>
</protein>
<dbReference type="EMBL" id="JAFLVR010000012">
    <property type="protein sequence ID" value="MBO0451774.1"/>
    <property type="molecule type" value="Genomic_DNA"/>
</dbReference>
<gene>
    <name evidence="2" type="primary">pgmB</name>
    <name evidence="2" type="ORF">JZO85_05800</name>
</gene>
<dbReference type="InterPro" id="IPR010976">
    <property type="entry name" value="B-phosphoglucomutase_hydrolase"/>
</dbReference>
<dbReference type="NCBIfam" id="TIGR01990">
    <property type="entry name" value="bPGM"/>
    <property type="match status" value="1"/>
</dbReference>
<dbReference type="RefSeq" id="WP_207107556.1">
    <property type="nucleotide sequence ID" value="NZ_JAFLVR010000012.1"/>
</dbReference>
<sequence length="225" mass="24576">MFKGALFDLDGVIADTSNLHFKAWQDHARNYFAAELPPSIEEQTKGVSRSDSLNVILNYLDVAVSDSMFHQLLLEKNEHYKDSLKQLSPKNILPGITTFIAELRQHHVKLALASASLNGPVILEKLALSEAFDAIADPSKVPCGKPAPDIFIAAAKALDLHPSECIGIEDAIAGITAINESGAFSVAVGANPELKTADLPFLTTSELKFETIRTSYSLWQKERFL</sequence>
<dbReference type="PANTHER" id="PTHR18901">
    <property type="entry name" value="2-DEOXYGLUCOSE-6-PHOSPHATE PHOSPHATASE 2"/>
    <property type="match status" value="1"/>
</dbReference>
<dbReference type="NCBIfam" id="TIGR01509">
    <property type="entry name" value="HAD-SF-IA-v3"/>
    <property type="match status" value="1"/>
</dbReference>
<dbReference type="InterPro" id="IPR010972">
    <property type="entry name" value="Beta-PGM"/>
</dbReference>
<dbReference type="SUPFAM" id="SSF56784">
    <property type="entry name" value="HAD-like"/>
    <property type="match status" value="1"/>
</dbReference>
<keyword evidence="3" id="KW-1185">Reference proteome</keyword>
<accession>A0ABS3HE96</accession>
<evidence type="ECO:0000313" key="3">
    <source>
        <dbReference type="Proteomes" id="UP000664495"/>
    </source>
</evidence>
<dbReference type="GO" id="GO:0008801">
    <property type="term" value="F:beta-phosphoglucomutase activity"/>
    <property type="evidence" value="ECO:0007669"/>
    <property type="project" value="UniProtKB-EC"/>
</dbReference>
<dbReference type="InterPro" id="IPR036412">
    <property type="entry name" value="HAD-like_sf"/>
</dbReference>